<proteinExistence type="predicted"/>
<feature type="compositionally biased region" description="Basic residues" evidence="1">
    <location>
        <begin position="121"/>
        <end position="137"/>
    </location>
</feature>
<comment type="caution">
    <text evidence="2">The sequence shown here is derived from an EMBL/GenBank/DDBJ whole genome shotgun (WGS) entry which is preliminary data.</text>
</comment>
<dbReference type="EMBL" id="RDQH01000327">
    <property type="protein sequence ID" value="RXI09289.1"/>
    <property type="molecule type" value="Genomic_DNA"/>
</dbReference>
<evidence type="ECO:0000256" key="1">
    <source>
        <dbReference type="SAM" id="MobiDB-lite"/>
    </source>
</evidence>
<feature type="compositionally biased region" description="Basic residues" evidence="1">
    <location>
        <begin position="1"/>
        <end position="11"/>
    </location>
</feature>
<organism evidence="2 3">
    <name type="scientific">Malus domestica</name>
    <name type="common">Apple</name>
    <name type="synonym">Pyrus malus</name>
    <dbReference type="NCBI Taxonomy" id="3750"/>
    <lineage>
        <taxon>Eukaryota</taxon>
        <taxon>Viridiplantae</taxon>
        <taxon>Streptophyta</taxon>
        <taxon>Embryophyta</taxon>
        <taxon>Tracheophyta</taxon>
        <taxon>Spermatophyta</taxon>
        <taxon>Magnoliopsida</taxon>
        <taxon>eudicotyledons</taxon>
        <taxon>Gunneridae</taxon>
        <taxon>Pentapetalae</taxon>
        <taxon>rosids</taxon>
        <taxon>fabids</taxon>
        <taxon>Rosales</taxon>
        <taxon>Rosaceae</taxon>
        <taxon>Amygdaloideae</taxon>
        <taxon>Maleae</taxon>
        <taxon>Malus</taxon>
    </lineage>
</organism>
<feature type="region of interest" description="Disordered" evidence="1">
    <location>
        <begin position="82"/>
        <end position="147"/>
    </location>
</feature>
<feature type="region of interest" description="Disordered" evidence="1">
    <location>
        <begin position="1"/>
        <end position="26"/>
    </location>
</feature>
<feature type="compositionally biased region" description="Low complexity" evidence="1">
    <location>
        <begin position="87"/>
        <end position="106"/>
    </location>
</feature>
<accession>A0A498KMB7</accession>
<reference evidence="2 3" key="1">
    <citation type="submission" date="2018-10" db="EMBL/GenBank/DDBJ databases">
        <title>A high-quality apple genome assembly.</title>
        <authorList>
            <person name="Hu J."/>
        </authorList>
    </citation>
    <scope>NUCLEOTIDE SEQUENCE [LARGE SCALE GENOMIC DNA]</scope>
    <source>
        <strain evidence="3">cv. HFTH1</strain>
        <tissue evidence="2">Young leaf</tissue>
    </source>
</reference>
<protein>
    <submittedName>
        <fullName evidence="2">Uncharacterized protein</fullName>
    </submittedName>
</protein>
<dbReference type="Proteomes" id="UP000290289">
    <property type="component" value="Chromosome 1"/>
</dbReference>
<feature type="compositionally biased region" description="Basic and acidic residues" evidence="1">
    <location>
        <begin position="228"/>
        <end position="242"/>
    </location>
</feature>
<gene>
    <name evidence="2" type="ORF">DVH24_033906</name>
</gene>
<dbReference type="AlphaFoldDB" id="A0A498KMB7"/>
<name>A0A498KMB7_MALDO</name>
<sequence>MDGAKKPRMKTFAKQSPDKKKNKRPSTSYVQYRCNVFGFANSMQLYKPLLQQCRDVCNHLGKTPFLSLIKFYMDDETVATERKKTNESIPAAIPSEEPIEEQSNINQEEDNAIPSPELRNKASKKKEKKTTRRKRKRTEAEAQQDHSIPIKEAQLQFDQLYREELMKFDAIYQKDIIGIDTTLCVEGFEEFKRCASMNQKSLKKKLPEKQPEKQPIVLYLNASTEEDQNFKDPEKDEPPKEDPDNDDRVEEHTHDKDTTIEDPVQENAIENDVAMEDPEQRHATDHDPDENGEDQ</sequence>
<evidence type="ECO:0000313" key="2">
    <source>
        <dbReference type="EMBL" id="RXI09289.1"/>
    </source>
</evidence>
<keyword evidence="3" id="KW-1185">Reference proteome</keyword>
<feature type="region of interest" description="Disordered" evidence="1">
    <location>
        <begin position="200"/>
        <end position="295"/>
    </location>
</feature>
<feature type="compositionally biased region" description="Basic and acidic residues" evidence="1">
    <location>
        <begin position="249"/>
        <end position="259"/>
    </location>
</feature>
<evidence type="ECO:0000313" key="3">
    <source>
        <dbReference type="Proteomes" id="UP000290289"/>
    </source>
</evidence>